<feature type="domain" description="DUF3741" evidence="4">
    <location>
        <begin position="66"/>
        <end position="87"/>
    </location>
</feature>
<feature type="domain" description="DUF4378" evidence="3">
    <location>
        <begin position="676"/>
        <end position="818"/>
    </location>
</feature>
<evidence type="ECO:0000313" key="5">
    <source>
        <dbReference type="EMBL" id="CAA2630118.1"/>
    </source>
</evidence>
<feature type="compositionally biased region" description="Basic residues" evidence="1">
    <location>
        <begin position="101"/>
        <end position="117"/>
    </location>
</feature>
<evidence type="ECO:0000256" key="1">
    <source>
        <dbReference type="SAM" id="MobiDB-lite"/>
    </source>
</evidence>
<feature type="region of interest" description="Disordered" evidence="1">
    <location>
        <begin position="325"/>
        <end position="371"/>
    </location>
</feature>
<feature type="domain" description="DUF3741" evidence="2">
    <location>
        <begin position="121"/>
        <end position="161"/>
    </location>
</feature>
<evidence type="ECO:0000259" key="2">
    <source>
        <dbReference type="Pfam" id="PF12552"/>
    </source>
</evidence>
<dbReference type="Proteomes" id="UP001189122">
    <property type="component" value="Unassembled WGS sequence"/>
</dbReference>
<dbReference type="Pfam" id="PF12552">
    <property type="entry name" value="DUF3741"/>
    <property type="match status" value="1"/>
</dbReference>
<sequence>MCVCVCHRPIRNQTNTATMASVCKMKSQTQLDMVAYELKRVSSKKPSGASIRTLIDEEMSKGMRSGRHSPGVIAKLMGLDALPASSSVSCRIHRLAAVKDRQKRWPRGGRAISRRRKRDELHEQKSTEGNRLQSSRQFSETLDALQSNKDLFLKLLQEPSSLFVRHLEEYQSTSASSEASQIVVLKSSNLREHDNGGGHWESDGKMDRSIRIRERALSKYEDDLVSHCIKEHSLSVSRKKCSLGAERRPTRIVVLKPSLDDVLEATGQKSAAGHSGYARRRESRRFGDWEMLSEMKERKKLSGEMLATNRTRGSRGIAREITDHMESFGSGHGRSLPGRRENSCGSSRRSHRLDKTCDSSTFKSSVSKEARKRLSERWKTTHELQDAGAPGRCSSTLGEMLALSEREVPEMPLRSLSCLEYSCDMVSREEILARWGSPLGITSGRSRRDEFSCRSPSKFIPESALTHGRSSSYDFTSHSGSSALVNDDTSLDSLKSSEGSLAEKKRLLRESYGDRHDFQSTPDLVDLPEEKTMVSDPDASAGCDASYPVDFVPAVCTELKELPCVTDDLMPAHPFDSTPRELKEVASSDECRTEGLPPLPIAKGQEFSSALEVTEHPSPVSVLEPPDESESSLDRLERVKGDLQEFRPQHQLPTSVSEDAEAEGIRLTFENEDNMEFCYLLDILIDSGLYKADGDMLFCGCFSPESPVDPDVFENLESIYNQVAWPGMDRKLIFDLINSILAEILAFTWVGAGRLRPSGCRKLLIEEVWESLLKSTVYDACASQGKDVEELTWRGCGADFDGVGREIERMLNDDLLEELATEVSSI</sequence>
<dbReference type="InterPro" id="IPR025486">
    <property type="entry name" value="DUF4378"/>
</dbReference>
<dbReference type="PANTHER" id="PTHR46836">
    <property type="entry name" value="AFADIN"/>
    <property type="match status" value="1"/>
</dbReference>
<evidence type="ECO:0000259" key="4">
    <source>
        <dbReference type="Pfam" id="PF14383"/>
    </source>
</evidence>
<feature type="compositionally biased region" description="Basic and acidic residues" evidence="1">
    <location>
        <begin position="578"/>
        <end position="593"/>
    </location>
</feature>
<dbReference type="Pfam" id="PF14383">
    <property type="entry name" value="VARLMGL"/>
    <property type="match status" value="1"/>
</dbReference>
<dbReference type="InterPro" id="IPR022212">
    <property type="entry name" value="DUF3741"/>
</dbReference>
<keyword evidence="6" id="KW-1185">Reference proteome</keyword>
<reference evidence="5 6" key="1">
    <citation type="submission" date="2019-12" db="EMBL/GenBank/DDBJ databases">
        <authorList>
            <person name="Scholz U."/>
            <person name="Mascher M."/>
            <person name="Fiebig A."/>
        </authorList>
    </citation>
    <scope>NUCLEOTIDE SEQUENCE</scope>
</reference>
<feature type="compositionally biased region" description="Basic and acidic residues" evidence="1">
    <location>
        <begin position="118"/>
        <end position="128"/>
    </location>
</feature>
<dbReference type="InterPro" id="IPR032795">
    <property type="entry name" value="DUF3741-assoc"/>
</dbReference>
<dbReference type="EMBL" id="CACRZD030000012">
    <property type="protein sequence ID" value="CAA6669361.1"/>
    <property type="molecule type" value="Genomic_DNA"/>
</dbReference>
<accession>A0A7I8JHG9</accession>
<dbReference type="EMBL" id="LR743599">
    <property type="protein sequence ID" value="CAA2630118.1"/>
    <property type="molecule type" value="Genomic_DNA"/>
</dbReference>
<gene>
    <name evidence="5" type="ORF">SI7747_12015756</name>
</gene>
<dbReference type="PANTHER" id="PTHR46836:SF8">
    <property type="entry name" value="AFADIN"/>
    <property type="match status" value="1"/>
</dbReference>
<dbReference type="AlphaFoldDB" id="A0A7I8JHG9"/>
<organism evidence="5">
    <name type="scientific">Spirodela intermedia</name>
    <name type="common">Intermediate duckweed</name>
    <dbReference type="NCBI Taxonomy" id="51605"/>
    <lineage>
        <taxon>Eukaryota</taxon>
        <taxon>Viridiplantae</taxon>
        <taxon>Streptophyta</taxon>
        <taxon>Embryophyta</taxon>
        <taxon>Tracheophyta</taxon>
        <taxon>Spermatophyta</taxon>
        <taxon>Magnoliopsida</taxon>
        <taxon>Liliopsida</taxon>
        <taxon>Araceae</taxon>
        <taxon>Lemnoideae</taxon>
        <taxon>Spirodela</taxon>
    </lineage>
</organism>
<proteinExistence type="predicted"/>
<protein>
    <submittedName>
        <fullName evidence="5">Uncharacterized protein</fullName>
    </submittedName>
</protein>
<evidence type="ECO:0000313" key="6">
    <source>
        <dbReference type="Proteomes" id="UP001189122"/>
    </source>
</evidence>
<feature type="region of interest" description="Disordered" evidence="1">
    <location>
        <begin position="575"/>
        <end position="599"/>
    </location>
</feature>
<feature type="region of interest" description="Disordered" evidence="1">
    <location>
        <begin position="101"/>
        <end position="136"/>
    </location>
</feature>
<evidence type="ECO:0000259" key="3">
    <source>
        <dbReference type="Pfam" id="PF14309"/>
    </source>
</evidence>
<name>A0A7I8JHG9_SPIIN</name>
<dbReference type="Pfam" id="PF14309">
    <property type="entry name" value="DUF4378"/>
    <property type="match status" value="1"/>
</dbReference>